<dbReference type="RefSeq" id="WP_073479865.1">
    <property type="nucleotide sequence ID" value="NZ_FQVN01000001.1"/>
</dbReference>
<dbReference type="InterPro" id="IPR015510">
    <property type="entry name" value="PGRP"/>
</dbReference>
<dbReference type="GO" id="GO:0008745">
    <property type="term" value="F:N-acetylmuramoyl-L-alanine amidase activity"/>
    <property type="evidence" value="ECO:0007669"/>
    <property type="project" value="InterPro"/>
</dbReference>
<evidence type="ECO:0000256" key="1">
    <source>
        <dbReference type="ARBA" id="ARBA00007553"/>
    </source>
</evidence>
<dbReference type="PANTHER" id="PTHR11022:SF41">
    <property type="entry name" value="PEPTIDOGLYCAN-RECOGNITION PROTEIN LC-RELATED"/>
    <property type="match status" value="1"/>
</dbReference>
<comment type="similarity">
    <text evidence="1">Belongs to the N-acetylmuramoyl-L-alanine amidase 2 family.</text>
</comment>
<feature type="signal peptide" evidence="3">
    <location>
        <begin position="1"/>
        <end position="24"/>
    </location>
</feature>
<dbReference type="STRING" id="2017.SAMN05444320_101767"/>
<dbReference type="GO" id="GO:0009253">
    <property type="term" value="P:peptidoglycan catabolic process"/>
    <property type="evidence" value="ECO:0007669"/>
    <property type="project" value="InterPro"/>
</dbReference>
<dbReference type="CDD" id="cd06583">
    <property type="entry name" value="PGRP"/>
    <property type="match status" value="1"/>
</dbReference>
<name>A0A1M4VH04_STRHI</name>
<dbReference type="OrthoDB" id="514320at2"/>
<keyword evidence="6" id="KW-1185">Reference proteome</keyword>
<evidence type="ECO:0000313" key="6">
    <source>
        <dbReference type="Proteomes" id="UP000184501"/>
    </source>
</evidence>
<feature type="compositionally biased region" description="Acidic residues" evidence="2">
    <location>
        <begin position="71"/>
        <end position="80"/>
    </location>
</feature>
<gene>
    <name evidence="5" type="ORF">SAMN05444320_101767</name>
</gene>
<organism evidence="5 6">
    <name type="scientific">Streptoalloteichus hindustanus</name>
    <dbReference type="NCBI Taxonomy" id="2017"/>
    <lineage>
        <taxon>Bacteria</taxon>
        <taxon>Bacillati</taxon>
        <taxon>Actinomycetota</taxon>
        <taxon>Actinomycetes</taxon>
        <taxon>Pseudonocardiales</taxon>
        <taxon>Pseudonocardiaceae</taxon>
        <taxon>Streptoalloteichus</taxon>
    </lineage>
</organism>
<protein>
    <submittedName>
        <fullName evidence="5">N-acetylmuramoyl-L-alanine amidase</fullName>
    </submittedName>
</protein>
<sequence length="377" mass="39942">MRHATPVSCLVLVLSLLVTTPLTGRPASPAPAGALSEALPGPPPWSPPESSSGAAPGTETSVRSVPVPDPPDLDPNDLDPDAVRETGDGGEFAVVGVVGFGEPDGEVEVRAGRDGGWTPWTHAEVLHVERRGGRTRWFSEPLWTGFQDRVQVRSRATALSVALVDPGHAPTPESDGRGILRVLTRADWGADEGLRCAEPSYADAVSAATLHHTAGPNDYTAGQSAQLMRGIYAYHARTLGWCDIGYHVLVDRYGQTFEGRHGGMDRPVIGAHAIGFNSGTTSVSMLGHHSADQPTDAVVEAAATWLAWKFRVHGIDPAGSATLVSGGGASNRYPQGQQVQLPTLFAHRDVSVTECPGDAAYARLPWLRQRVAELMSQ</sequence>
<dbReference type="Pfam" id="PF01510">
    <property type="entry name" value="Amidase_2"/>
    <property type="match status" value="1"/>
</dbReference>
<keyword evidence="3" id="KW-0732">Signal</keyword>
<dbReference type="Proteomes" id="UP000184501">
    <property type="component" value="Unassembled WGS sequence"/>
</dbReference>
<dbReference type="InterPro" id="IPR036505">
    <property type="entry name" value="Amidase/PGRP_sf"/>
</dbReference>
<dbReference type="SMART" id="SM00701">
    <property type="entry name" value="PGRP"/>
    <property type="match status" value="1"/>
</dbReference>
<dbReference type="EMBL" id="FQVN01000001">
    <property type="protein sequence ID" value="SHE68228.1"/>
    <property type="molecule type" value="Genomic_DNA"/>
</dbReference>
<feature type="region of interest" description="Disordered" evidence="2">
    <location>
        <begin position="26"/>
        <end position="87"/>
    </location>
</feature>
<feature type="domain" description="Peptidoglycan recognition protein family" evidence="4">
    <location>
        <begin position="180"/>
        <end position="328"/>
    </location>
</feature>
<evidence type="ECO:0000256" key="3">
    <source>
        <dbReference type="SAM" id="SignalP"/>
    </source>
</evidence>
<reference evidence="5 6" key="1">
    <citation type="submission" date="2016-11" db="EMBL/GenBank/DDBJ databases">
        <authorList>
            <person name="Jaros S."/>
            <person name="Januszkiewicz K."/>
            <person name="Wedrychowicz H."/>
        </authorList>
    </citation>
    <scope>NUCLEOTIDE SEQUENCE [LARGE SCALE GENOMIC DNA]</scope>
    <source>
        <strain evidence="5 6">DSM 44523</strain>
    </source>
</reference>
<dbReference type="SUPFAM" id="SSF55846">
    <property type="entry name" value="N-acetylmuramoyl-L-alanine amidase-like"/>
    <property type="match status" value="1"/>
</dbReference>
<dbReference type="AlphaFoldDB" id="A0A1M4VH04"/>
<dbReference type="InterPro" id="IPR006619">
    <property type="entry name" value="PGRP_domain_met/bac"/>
</dbReference>
<dbReference type="GO" id="GO:0008270">
    <property type="term" value="F:zinc ion binding"/>
    <property type="evidence" value="ECO:0007669"/>
    <property type="project" value="InterPro"/>
</dbReference>
<feature type="chain" id="PRO_5039707304" evidence="3">
    <location>
        <begin position="25"/>
        <end position="377"/>
    </location>
</feature>
<evidence type="ECO:0000256" key="2">
    <source>
        <dbReference type="SAM" id="MobiDB-lite"/>
    </source>
</evidence>
<accession>A0A1M4VH04</accession>
<dbReference type="Gene3D" id="3.40.80.10">
    <property type="entry name" value="Peptidoglycan recognition protein-like"/>
    <property type="match status" value="1"/>
</dbReference>
<proteinExistence type="inferred from homology"/>
<dbReference type="PANTHER" id="PTHR11022">
    <property type="entry name" value="PEPTIDOGLYCAN RECOGNITION PROTEIN"/>
    <property type="match status" value="1"/>
</dbReference>
<dbReference type="InterPro" id="IPR002502">
    <property type="entry name" value="Amidase_domain"/>
</dbReference>
<evidence type="ECO:0000313" key="5">
    <source>
        <dbReference type="EMBL" id="SHE68228.1"/>
    </source>
</evidence>
<evidence type="ECO:0000259" key="4">
    <source>
        <dbReference type="SMART" id="SM00701"/>
    </source>
</evidence>
<feature type="compositionally biased region" description="Low complexity" evidence="2">
    <location>
        <begin position="48"/>
        <end position="57"/>
    </location>
</feature>